<dbReference type="NCBIfam" id="TIGR03660">
    <property type="entry name" value="T1SS_rpt_143"/>
    <property type="match status" value="22"/>
</dbReference>
<sequence length="6084" mass="637826">MSTQTVPQNAIVNAVKGEVLVLDLTGKIRVVSAGDALNTGDVIVTENNASLDVLINNELYLVDPNCVACLPEPSSEQPETLVQTSVDGQIAFDPTALDSANFDSNDVAAIQQAILEGADPTAILEATAAGGDASGSANAGYVTVEYNNPEMLASTFFETSAARTGVQDREETDDINVTIFADGGQSLESEVTEGSISLTTYPQSIATSISVEAGDLPLDPSSFVPSAASLESLLAELNTDIQSGGKAVEFSYDEAQNAIIGVQDGNEVLRIEIEATSLGRDIELEVTTTISQGIDHVASVDDGQVSIVGDRISIEFEMTGTDIGGNSIRTPIDFVTTIIDGDNPAPQDISFENEESSSTPITGTFVEIGSDQLASVTFNQESLSQFDGLLTDNQATVATLSDDGSNITLTVAGTGEVVLSISLNTDGTYQFEQFKPLEQTNDSDTIALSLPTTIVDYDQDTVSNTFVITIADGDNPVINNVTSLSLDESGVEQGSLQGIAITSGTGSISAAAGSDIIDHFEVEPTEFNVSGELQSQGQTVLLELTSDVNGVRTYEGYIELDGVRITVFDISIDSPSQGEYQFNLYEQLDHTGANDESLTFTIPVYAVDADGDRSSLTLGSNDAKAAEIVIEVKDDAPSIDGVEALTVDEDDLASIGSDQNDSVSVDGKFTTTEGSDRVVSYQLDASTNPIDGLTSHGEAVELVETANADGSFTYTATANGNSVFTLVVNTDGSYNFTLEGPIDHASGSDALTLNFPITATDFDGDTSTMVLPVTIQDDVPTIENVVPLTVDENDLITNGGQSNALLVEGQFTTTQGSDGVVQYQLETGSDPLNGLTSNGQVITLAEVSNADGSFTYTATANGNPVFTLQVNSDGSYSFELQGAVDHAPNSDTLTLSFSIIATDFDGDTSKITLPVTIVDSLPVVTDFEAISVDEDDLAGIGSDQNDLVSIDGQFTTTEGADRVVSYQLDSNATPVDGVTSQGVAVTMTETANSDGSFTYTATAGTNPVFALTVNPDGSYNFTLEGAIDHAANSDSLTLNFPITVTDFDGDTTSAVIPVTITDDQPTITNVEAISVDEDDLANIGSDQNDSLTIDGQFTTTQGSDRVVSYQLDTSVDVVAGLTSQGNPVTLIETANPDGSFSYVATADGNPVFTLVVKTDGGYNFTLEGPIDHAINSDELTLNFPIIATDFDGDTTSATIPVTIVDDKPVITNVDAIQVDEDDLTGIGSDQNDALSINGQFATTQGSDGVVSYQLDASADPVAGLTSQGVAVTMTETANPDGSFTYQATAGGKAVFTLIVNADGSYNFTLEGPIDHANGSDELTLNFPIIATDFDGDTSSTVIPVTIVDDQPTITNVDSITVDEDDLSGVGSAQDGVVSIDGKFTTTEGSDRVVSYQLDSSTDPVAGLTSHGEAIVLVETANADGSFTYSATADGNPVFTLVVNVDGSYNFTLEGPIDHAINSDELTLNFPIIATDFDGDTSFAVLPVTIFDDQPTITNVDAITVDEDDLSNTGSDQNDAVSIDGKFTTTEGSDRVVNYQLDGSTNPVAGLTSHGEVVDLVETANADGSFTYSATANGNPVFTLVVNTNGSYNFTLEGPIDHATGSDELTLNFPIIATDFDGDTSSATIPVTIVDDQPTINDVQAITVDEDDLEQIGSAQDGSVSIDGHFTTNQGSDGVVSYQLDTSATPVDGLTSQGVAVTLSETANPDGSFTYTATAGTNPVFTLIVNPDGSYNFTLEGPIDHASNSDELTLNFSIIATDFDGDSSVMVLPVTIQDDVPTIDNVVPLTVDENNLITNSGQSNALLVEGQFTTTQGSDGVVQYQLETGSDPLNGLTSNGQVITLVEVSNAGGSFTYTATANGNSVFTLQVNNDGSYSFELQGAVDHAPNSDTLTLDFSIIATDFDGDTSQVTLPVTIVDSLPVISAVDAINVDEDDLVNVGSDQNDPVSIDGKFTTTEGADRVVSYQLDSNAKPVDGLTSQGNPVTLIETANPDGSFSYVATADGNPVFTLVVKTDGSYNFTLEGPIDHAINSDELTLNFPIVATDFDGDTTSATIPVTIVDDKPIITSVDAIQVDEDDLTGIGSDQNDALSINGQFAITQGSDGVVSYQLDASADPVAGLTSQGVAVTMTETANPDGSFTYQATAGGNAVFTLIVNVDGSYNFTLEGPIDHASGSDELTLNFPIIATDFDGDTSSAVIPVIIVDDQPTITDVDAIMVDEDDLSGVGSAQDGVVSIDGKLTTTEGSDRVVSYQLDSSTDPVAGLTSHGQAVVLVETANADGSFTYSATADGNPVFTLIVNADGSYNFTLEGPIDHAINSDELTLNFPIIATDFDGDTSSAVIPVTIVDDQPTITNVDAITVDEDDLTSIGSAQDGVVSIDGKFTTTEGSDRVVSYQLDGSMNPVAGLTSHGEVVDLVETANADGSFTYSATANGNPVFTLVVNTNGSYNFTLEGPIDHATGSDELTLNFPIIATDFDGDTSSATIPVTIVDDQPTINNVQAITVDEDDLAQIGSAQDGSVSIDGHFTTNQGSDGVVSYQLDASATPVDGLTSQGVAVTLSETANPDGSFTYTATAGTNPVFTLIVNPDGSYNFTLEGPIDHASNSDELTLNFPIIATDFDGDTTSATIPVTIVDDQPVITNVAPITVDEDDLNNIGSDQKDALSIDGKFTTTQGSDSVVSYQLDASAMPVDGLTSQGVAVTMTETANADGSFTYTATAGANAVFTLVVKPDGSYNFTLEGTLDHPIGADELTLNFPIIATDFDGDTTSATIPVTIVDDRPTLDGIDANSVLTVDEDDLPTVGSDGNEPTSIIGKFVATEGADHIVEYHIVDLNTPVQGLTSGGQSLILVEVSNSGGVSVYEAIIDGTTTPAFRVTLDVSDGSYKFELLEPLDHPTSNGQNDIVINLPIAATDFDGDVSNTLTLPITVVDDVPTIDGLAQGSEQTVDEDDLPQGTDRAQDTIIGGTFDVTEGADQVTSIQLSDLTTPVSTLMSGGEAITLVLTSSTGGVNVYQGITVNSQEVVFELTLNASNNSYEFDLRKALDHPDGNQQNNIIIELPITVTDGDGDVSPVFTLPITVVDDVPVVTNIDRLQVHEDDLPLGSDETKEPLTVSGQFEVTSADGIDSFVLDLNSNLLPALTSGGESIAITQDATASTSDALVYVGKTAGGDTIFTLTLHQDGRYDFELSGALDHATNSDDLTINLPIVITDGDNDSVNATLPVTILDDKPTIEAIRPGSHLSIDEDDIPNKGSDGQGDHIIGGHFDVVDGADSIVSFQLEDLVSPVAGLTSAGQPLELVEYSNSNGVIEYCAYVQGTTDIVFKLTLNAGDDRYQFELLAQLDHPNGNGENELVIDFPVNATDFDGDVSNTISLPITVVDDVPSITEVDNSSQLTIDEDDLPAGSDTSGLRVLDGHFNVVAGADEIVSYHVSDLAGAVAGLQSNGQDVELRLVSEADGVSTYEAVIVGTNTQIFTLTLDAKDNSYQFELVGPVDHPAGLGENSLTLDIPISVTDFDGDTSASVNLPITIVDDVPEIKTATPLFLDEDDLPSGSELSKDSLAASGSFDSVEGADTIVSYQLDLSGNPISGVTSGGQVVTLVQTGVNNNNYTYQGQTPAGKSVFTLVLNADGTYKFTLEGVLDHGVQGEDLLTLNLPVFATDVDGDTAGINLPVTITDDVPTIYDSSITRVEGQGTRTVQLFQDPVEGDLNYGADGSELTSFSADDSGIYFKQNGIDMTTVDLNGSNQTVFVHKTLNGVDTEIGRLIVRTDGSISFRPNDDLDHTDAASIDFTVHVTATDGDGDTSTADLDISVTDRNAQIDTSSVLSFEDKGRDGSILGTENANTQDNLSGLDTTPAKVDLVINLHDLDRNESLGDITIRDASTHNGTFYYRNANGEYIELTPVNGSVVLDGSNVIQSFNGEFVTLENLYFVPDRHFATGDSGIDPRIRVEILNNGVSDHIINGRLNIQVESVADIATWTANSTFNYTVDEDGNNVSLNISAQTQDSSNPESIVYELVFTQGEGNATLVYSDGSAIAQTGGVYLVDSSRIGDVQVDPIDNFSGEIKIDVTAITTESVNPLTGKETARSETETIVIDVSPVADAGSFTVNRINIFEDNARTQDTVDPVTDHDPLQLSEVISMKPSADMDGSEKLFVRISNFSIDGVTLVWLDGANPSQIVEVTDGNGNVLYYEIPESQLTNVEVLPPLHSNDDFTFNVEGIVKDSASLSTGSAQDVLSLGNKTVIVDVKGVADIPIVELNDKSGIWQEFDDGNVRGVQTFVDENGQVDISFSILSGEFKDNPNDHSETVTVLLSNIPDGVEIFDNDGNSVDLTFVGYDGNNQPIYEANITQANINSGIVIKPEASSTENIHITATTIVTENDGHTRTSTGEIRVIVGPVIDARNNYTVVSEGDEDTRFNIDWKPTTSQSPDADEFFSEVTISGFPPSCTVFVDGVAQTLVAGTLTLTPQANESEQDFSARVTQSGYVQVELEQDSSTDFDLSTTLTVKEIDHEYVDAANPGQGIAEAVITGSVHVQVNPVVEPEDTSGAIGDQTRLLVTESNGTAIDVVKSDAQGAIDFTINTSAGGQAGANIIKYQEFDASSDEVVTELVVQLHTTDPAILNQLVIIGALNEGDGRWTIIDEDNFCIKAPSGLDLTPNDDTDNGDNGGLSQIGLTIYARVNDLGEDSVEKDATEIRQTDVVLEFPTVLTPQTSVAAEIDVTDDVQIEGSEDNFVDLGAQLTSKIDVINPDGVEDVLTIIIDPSSPGIPPGLIITGTDVDFINGKYVFQADIDASGNIVGLEGLTMRVAEDYAGDFVLPVRFVTKDTGSADEKSSTELIPVQILPVADVPSSAGDQPLDRNITPDVTVDITGTLGLDANKQPVDDLNNDVPTADGIGYEDGLIQLNLSVDFADGFNNTLGGRETLTNIKLTLDDTTQGEFVDSNGNSLGTSIEFNEADILAGALDNVLFKPSENYPVGGGQNTVKINIEGEITDVAVFDQSTLINPGDNVDVRTFTDDVTFEVTPVVDDIVITGTDPSQPIVVTGDEDTLISLNQSGTGVTISLTDDDGSESFVSLKLTGIPNDFVVESNSSDYIVKNAGNGEWSIQVKDLTQTSIDLSDIQIKPPKHFSGEVEIGISVFIQEELLKVPTERNSNFTLVVNPIGDDVDVNPDTQVSGNEGEDITINVNALVVDNKESIGDGANYQENDPETLRVEISNVPDGASLSLPDGTTFVDQGSGVFVLEINAQDLDQIVFNSGDRNDNSWAGSLHFKVQAVDTGLDGSQSLGNAEEFDVSVDVTAVNDRPDFVNVVDVETPEDNALLLNSFGISDVDAVLDNPNAEYVLNVAVDSGYLALNANVISKYGLTVQGDGTGAVELKGSVADLNAAIAEGLIEFNPVLNFFGDVTVNITVDDQGNEGIVISGVDDTLNTNSSSFVIDVTAVNDAPETSPVTLTSIGEDSGVFAISASDLLVNATDVENDNLTVSNVQLVDPSSGSLAFNSATGNWEFTPAPGYNGPVELTYDITDDGTTNGVSDPKTVSGSASFEVFDVNDAPQTSEVTLSSIEEDSGAVSITASELLANATDPENDNLTVSNVTLADPSAGTITQISATEWRFEPSENFNGDVSFVYDITDDGTTNGAPDPITISGSAVMNVQAVNDDPEIDGSLVTSTIFESAGQKISGITIADVDFTGIHENEIMTISLSTSEGDVSVIAPSGSGVTQGVGLAGETVLMGTLSQLNAVLTSADPNVGVFVDASDVNSSAISLTVTADDNGIYYENSTGTSLQATETFDINVTPVADKPTLAFDANFNYIQRITASQSASFQGVALVGIIAALTDLDEVLALEVTGVPRGATLTSDATTSSISFDSATSTWTVPADEIDTLHIDNVRQGDHDITLTAVSTESNGDQAFSDPIDISINVTSNNRDIDVSSETEDNLLLGSDRGISLIGGAGDDRIIGGDGDDILIGGLGSDILTGGGGNDIFKWTQDTVDEGAVDTITDFTLNEDTIDLKDVIADLNDPMAGIDELLAHIQADYDATTDNVSLSITTDANVHQTIVVENLGQAIDFNGLSSNEIVESLLNRGVIDNG</sequence>
<keyword evidence="1" id="KW-0106">Calcium</keyword>
<dbReference type="Pfam" id="PF19116">
    <property type="entry name" value="DUF5801"/>
    <property type="match status" value="5"/>
</dbReference>
<dbReference type="InterPro" id="IPR018511">
    <property type="entry name" value="Hemolysin-typ_Ca-bd_CS"/>
</dbReference>
<dbReference type="RefSeq" id="WP_159408495.1">
    <property type="nucleotide sequence ID" value="NZ_CP034299.1"/>
</dbReference>
<evidence type="ECO:0000313" key="4">
    <source>
        <dbReference type="EMBL" id="HAS6676661.1"/>
    </source>
</evidence>
<reference evidence="4" key="1">
    <citation type="journal article" date="2018" name="Genome Biol.">
        <title>SKESA: strategic k-mer extension for scrupulous assemblies.</title>
        <authorList>
            <person name="Souvorov A."/>
            <person name="Agarwala R."/>
            <person name="Lipman D.J."/>
        </authorList>
    </citation>
    <scope>NUCLEOTIDE SEQUENCE</scope>
    <source>
        <strain evidence="4">1930</strain>
    </source>
</reference>
<evidence type="ECO:0000313" key="6">
    <source>
        <dbReference type="Proteomes" id="UP000464718"/>
    </source>
</evidence>
<dbReference type="InterPro" id="IPR001343">
    <property type="entry name" value="Hemolysn_Ca-bd"/>
</dbReference>
<dbReference type="InterPro" id="IPR010221">
    <property type="entry name" value="VCBS_dom"/>
</dbReference>
<feature type="domain" description="DUF5801" evidence="3">
    <location>
        <begin position="788"/>
        <end position="912"/>
    </location>
</feature>
<evidence type="ECO:0000313" key="5">
    <source>
        <dbReference type="EMBL" id="QHH12729.1"/>
    </source>
</evidence>
<gene>
    <name evidence="5" type="ORF">EHC69_26175</name>
    <name evidence="4" type="ORF">I7278_07555</name>
</gene>
<protein>
    <submittedName>
        <fullName evidence="4">Retention module-containing protein</fullName>
    </submittedName>
</protein>
<dbReference type="InterPro" id="IPR047777">
    <property type="entry name" value="LapA-like_RM"/>
</dbReference>
<dbReference type="Proteomes" id="UP000464718">
    <property type="component" value="Chromosome ii"/>
</dbReference>
<dbReference type="InterPro" id="IPR019960">
    <property type="entry name" value="T1SS_VCA0849"/>
</dbReference>
<feature type="domain" description="DUF5801" evidence="3">
    <location>
        <begin position="645"/>
        <end position="769"/>
    </location>
</feature>
<dbReference type="InterPro" id="IPR041690">
    <property type="entry name" value="Cadherin_5"/>
</dbReference>
<feature type="domain" description="DUF5801" evidence="3">
    <location>
        <begin position="2944"/>
        <end position="3068"/>
    </location>
</feature>
<accession>A0A7Z2RS98</accession>
<dbReference type="GO" id="GO:0005509">
    <property type="term" value="F:calcium ion binding"/>
    <property type="evidence" value="ECO:0007669"/>
    <property type="project" value="InterPro"/>
</dbReference>
<evidence type="ECO:0000259" key="3">
    <source>
        <dbReference type="Pfam" id="PF19116"/>
    </source>
</evidence>
<name>A0A7Z2RS98_VIBPH</name>
<dbReference type="NCBIfam" id="TIGR03661">
    <property type="entry name" value="T1SS_VCA0849"/>
    <property type="match status" value="1"/>
</dbReference>
<evidence type="ECO:0000259" key="2">
    <source>
        <dbReference type="Pfam" id="PF17892"/>
    </source>
</evidence>
<dbReference type="EMBL" id="DACQKT010000002">
    <property type="protein sequence ID" value="HAS6676661.1"/>
    <property type="molecule type" value="Genomic_DNA"/>
</dbReference>
<reference evidence="5 6" key="2">
    <citation type="submission" date="2018-12" db="EMBL/GenBank/DDBJ databases">
        <title>Genomic insights into the evolutionary origins and pathogenicity of five Vibrio parahaemolyticus strains isolated from the shrimp with acute hepatopancreatic necrosis disease (AHPND).</title>
        <authorList>
            <person name="Yang Q."/>
            <person name="Dong X."/>
            <person name="Xie G."/>
            <person name="Fu S."/>
            <person name="Zou P."/>
            <person name="Sun J."/>
            <person name="Wang Y."/>
            <person name="Huang J."/>
        </authorList>
    </citation>
    <scope>NUCLEOTIDE SEQUENCE [LARGE SCALE GENOMIC DNA]</scope>
    <source>
        <strain evidence="5 6">20160303005-1</strain>
    </source>
</reference>
<dbReference type="NCBIfam" id="TIGR01965">
    <property type="entry name" value="VCBS_repeat"/>
    <property type="match status" value="1"/>
</dbReference>
<dbReference type="NCBIfam" id="NF012211">
    <property type="entry name" value="tand_rpt_95"/>
    <property type="match status" value="2"/>
</dbReference>
<dbReference type="EMBL" id="CP034299">
    <property type="protein sequence ID" value="QHH12729.1"/>
    <property type="molecule type" value="Genomic_DNA"/>
</dbReference>
<dbReference type="SUPFAM" id="SSF51120">
    <property type="entry name" value="beta-Roll"/>
    <property type="match status" value="1"/>
</dbReference>
<dbReference type="NCBIfam" id="NF033682">
    <property type="entry name" value="retention_LapA"/>
    <property type="match status" value="1"/>
</dbReference>
<dbReference type="Pfam" id="PF00353">
    <property type="entry name" value="HemolysinCabind"/>
    <property type="match status" value="1"/>
</dbReference>
<proteinExistence type="predicted"/>
<dbReference type="Pfam" id="PF17892">
    <property type="entry name" value="Cadherin_5"/>
    <property type="match status" value="2"/>
</dbReference>
<dbReference type="InterPro" id="IPR011049">
    <property type="entry name" value="Serralysin-like_metalloprot_C"/>
</dbReference>
<feature type="domain" description="Cadherin-like" evidence="2">
    <location>
        <begin position="5437"/>
        <end position="5524"/>
    </location>
</feature>
<dbReference type="Proteomes" id="UP000856022">
    <property type="component" value="Unassembled WGS sequence"/>
</dbReference>
<organism evidence="4">
    <name type="scientific">Vibrio parahaemolyticus</name>
    <dbReference type="NCBI Taxonomy" id="670"/>
    <lineage>
        <taxon>Bacteria</taxon>
        <taxon>Pseudomonadati</taxon>
        <taxon>Pseudomonadota</taxon>
        <taxon>Gammaproteobacteria</taxon>
        <taxon>Vibrionales</taxon>
        <taxon>Vibrionaceae</taxon>
        <taxon>Vibrio</taxon>
    </lineage>
</organism>
<dbReference type="InterPro" id="IPR019959">
    <property type="entry name" value="T1SS-143_rpt-cont_dom"/>
</dbReference>
<feature type="domain" description="DUF5801" evidence="3">
    <location>
        <begin position="2502"/>
        <end position="2628"/>
    </location>
</feature>
<dbReference type="PROSITE" id="PS00330">
    <property type="entry name" value="HEMOLYSIN_CALCIUM"/>
    <property type="match status" value="2"/>
</dbReference>
<feature type="domain" description="DUF5801" evidence="3">
    <location>
        <begin position="1788"/>
        <end position="1913"/>
    </location>
</feature>
<dbReference type="InterPro" id="IPR043824">
    <property type="entry name" value="DUF5801"/>
</dbReference>
<feature type="domain" description="Cadherin-like" evidence="2">
    <location>
        <begin position="5545"/>
        <end position="5632"/>
    </location>
</feature>
<dbReference type="PRINTS" id="PR00313">
    <property type="entry name" value="CABNDNGRPT"/>
</dbReference>
<reference evidence="4" key="3">
    <citation type="submission" date="2019-12" db="EMBL/GenBank/DDBJ databases">
        <authorList>
            <consortium name="NCBI Pathogen Detection Project"/>
        </authorList>
    </citation>
    <scope>NUCLEOTIDE SEQUENCE</scope>
    <source>
        <strain evidence="4">1930</strain>
    </source>
</reference>
<evidence type="ECO:0000256" key="1">
    <source>
        <dbReference type="ARBA" id="ARBA00022837"/>
    </source>
</evidence>